<dbReference type="InterPro" id="IPR005148">
    <property type="entry name" value="Arg-tRNA-synth_N"/>
</dbReference>
<dbReference type="Pfam" id="PF05746">
    <property type="entry name" value="DALR_1"/>
    <property type="match status" value="1"/>
</dbReference>
<gene>
    <name evidence="11" type="primary">argS</name>
    <name evidence="15" type="ORF">A2946_00980</name>
</gene>
<evidence type="ECO:0000256" key="3">
    <source>
        <dbReference type="ARBA" id="ARBA00011245"/>
    </source>
</evidence>
<evidence type="ECO:0000256" key="2">
    <source>
        <dbReference type="ARBA" id="ARBA00005594"/>
    </source>
</evidence>
<comment type="subcellular location">
    <subcellularLocation>
        <location evidence="1 11">Cytoplasm</location>
    </subcellularLocation>
</comment>
<evidence type="ECO:0000313" key="16">
    <source>
        <dbReference type="Proteomes" id="UP000178348"/>
    </source>
</evidence>
<dbReference type="InterPro" id="IPR035684">
    <property type="entry name" value="ArgRS_core"/>
</dbReference>
<comment type="catalytic activity">
    <reaction evidence="10 11">
        <text>tRNA(Arg) + L-arginine + ATP = L-arginyl-tRNA(Arg) + AMP + diphosphate</text>
        <dbReference type="Rhea" id="RHEA:20301"/>
        <dbReference type="Rhea" id="RHEA-COMP:9658"/>
        <dbReference type="Rhea" id="RHEA-COMP:9673"/>
        <dbReference type="ChEBI" id="CHEBI:30616"/>
        <dbReference type="ChEBI" id="CHEBI:32682"/>
        <dbReference type="ChEBI" id="CHEBI:33019"/>
        <dbReference type="ChEBI" id="CHEBI:78442"/>
        <dbReference type="ChEBI" id="CHEBI:78513"/>
        <dbReference type="ChEBI" id="CHEBI:456215"/>
        <dbReference type="EC" id="6.1.1.19"/>
    </reaction>
</comment>
<dbReference type="SUPFAM" id="SSF47323">
    <property type="entry name" value="Anticodon-binding domain of a subclass of class I aminoacyl-tRNA synthetases"/>
    <property type="match status" value="1"/>
</dbReference>
<evidence type="ECO:0000256" key="6">
    <source>
        <dbReference type="ARBA" id="ARBA00022741"/>
    </source>
</evidence>
<reference evidence="15 16" key="1">
    <citation type="journal article" date="2016" name="Nat. Commun.">
        <title>Thousands of microbial genomes shed light on interconnected biogeochemical processes in an aquifer system.</title>
        <authorList>
            <person name="Anantharaman K."/>
            <person name="Brown C.T."/>
            <person name="Hug L.A."/>
            <person name="Sharon I."/>
            <person name="Castelle C.J."/>
            <person name="Probst A.J."/>
            <person name="Thomas B.C."/>
            <person name="Singh A."/>
            <person name="Wilkins M.J."/>
            <person name="Karaoz U."/>
            <person name="Brodie E.L."/>
            <person name="Williams K.H."/>
            <person name="Hubbard S.S."/>
            <person name="Banfield J.F."/>
        </authorList>
    </citation>
    <scope>NUCLEOTIDE SEQUENCE [LARGE SCALE GENOMIC DNA]</scope>
</reference>
<dbReference type="EC" id="6.1.1.19" evidence="11"/>
<evidence type="ECO:0000256" key="9">
    <source>
        <dbReference type="ARBA" id="ARBA00023146"/>
    </source>
</evidence>
<comment type="subunit">
    <text evidence="3 11">Monomer.</text>
</comment>
<dbReference type="NCBIfam" id="TIGR00456">
    <property type="entry name" value="argS"/>
    <property type="match status" value="1"/>
</dbReference>
<dbReference type="GO" id="GO:0005524">
    <property type="term" value="F:ATP binding"/>
    <property type="evidence" value="ECO:0007669"/>
    <property type="project" value="UniProtKB-UniRule"/>
</dbReference>
<dbReference type="Pfam" id="PF00750">
    <property type="entry name" value="tRNA-synt_1d"/>
    <property type="match status" value="1"/>
</dbReference>
<dbReference type="InterPro" id="IPR009080">
    <property type="entry name" value="tRNAsynth_Ia_anticodon-bd"/>
</dbReference>
<comment type="caution">
    <text evidence="15">The sequence shown here is derived from an EMBL/GenBank/DDBJ whole genome shotgun (WGS) entry which is preliminary data.</text>
</comment>
<name>A0A1G2CL60_9BACT</name>
<dbReference type="InterPro" id="IPR001412">
    <property type="entry name" value="aa-tRNA-synth_I_CS"/>
</dbReference>
<evidence type="ECO:0000256" key="8">
    <source>
        <dbReference type="ARBA" id="ARBA00022917"/>
    </source>
</evidence>
<comment type="similarity">
    <text evidence="2 11 12">Belongs to the class-I aminoacyl-tRNA synthetase family.</text>
</comment>
<dbReference type="InterPro" id="IPR014729">
    <property type="entry name" value="Rossmann-like_a/b/a_fold"/>
</dbReference>
<dbReference type="InterPro" id="IPR008909">
    <property type="entry name" value="DALR_anticod-bd"/>
</dbReference>
<keyword evidence="9 11" id="KW-0030">Aminoacyl-tRNA synthetase</keyword>
<dbReference type="Proteomes" id="UP000178348">
    <property type="component" value="Unassembled WGS sequence"/>
</dbReference>
<sequence length="571" mass="64112">MIREQIEEILAKAAPEGAAIELSVPEREEFGHYSTNAAMRMAARGLSRKGAADYADKLKAKIEKIAPKGFFEKVEVAPPGFINFWVTKEIIQKELGEIAQEKDAFGENAIGKKQKVIVEYSSPNIAKPMHAGHLRNTVLGDALANLYAANGYDVIRWNYPGDWGTQFGKLIAAYKLWGEKSAIEKKPIQEMLSLYVRFHDEAKRDSALEEKGREEFQKLEEGDEENRKLWEWFKEESFKEFNRVYALLGIKFDVTVGESFFEGDLDGVIKELMEKGLAKESEGALIVPLEQFGLPPALARKSDGASLYLTRDIALLEYRIKKYKPVRILHIIGNEQSLYFEQLAKTAALLGVPEKQCPVHVKYGLVLDEGGKKFATREGRAIFLDEIMEKAIALARNIVEEKNSELGAEEKEHIAEAVALGALKYTMLKENRTSDITFNWKNMLDFTGDSGPYLQYTYARLRSILRKAEAHVSSVKCQVSSLDTECELALIRKLAEFPHAVRVAAEALAPNALALYAYELANLANRFYEAEPILTDENTERKSARLLLVEVAARVLARGLGLLGIKTLEKI</sequence>
<dbReference type="GO" id="GO:0006420">
    <property type="term" value="P:arginyl-tRNA aminoacylation"/>
    <property type="evidence" value="ECO:0007669"/>
    <property type="project" value="UniProtKB-UniRule"/>
</dbReference>
<dbReference type="FunFam" id="1.10.730.10:FF:000006">
    <property type="entry name" value="Arginyl-tRNA synthetase 2, mitochondrial"/>
    <property type="match status" value="1"/>
</dbReference>
<accession>A0A1G2CL60</accession>
<evidence type="ECO:0000256" key="7">
    <source>
        <dbReference type="ARBA" id="ARBA00022840"/>
    </source>
</evidence>
<dbReference type="Pfam" id="PF03485">
    <property type="entry name" value="Arg_tRNA_synt_N"/>
    <property type="match status" value="1"/>
</dbReference>
<feature type="domain" description="Arginyl tRNA synthetase N-terminal" evidence="14">
    <location>
        <begin position="4"/>
        <end position="86"/>
    </location>
</feature>
<evidence type="ECO:0000256" key="5">
    <source>
        <dbReference type="ARBA" id="ARBA00022598"/>
    </source>
</evidence>
<dbReference type="InterPro" id="IPR001278">
    <property type="entry name" value="Arg-tRNA-ligase"/>
</dbReference>
<dbReference type="CDD" id="cd00671">
    <property type="entry name" value="ArgRS_core"/>
    <property type="match status" value="1"/>
</dbReference>
<dbReference type="PRINTS" id="PR01038">
    <property type="entry name" value="TRNASYNTHARG"/>
</dbReference>
<keyword evidence="4 11" id="KW-0963">Cytoplasm</keyword>
<dbReference type="EMBL" id="MHLB01000037">
    <property type="protein sequence ID" value="OGZ01470.1"/>
    <property type="molecule type" value="Genomic_DNA"/>
</dbReference>
<evidence type="ECO:0000259" key="14">
    <source>
        <dbReference type="SMART" id="SM01016"/>
    </source>
</evidence>
<dbReference type="HAMAP" id="MF_00123">
    <property type="entry name" value="Arg_tRNA_synth"/>
    <property type="match status" value="1"/>
</dbReference>
<evidence type="ECO:0000256" key="4">
    <source>
        <dbReference type="ARBA" id="ARBA00022490"/>
    </source>
</evidence>
<dbReference type="CDD" id="cd07956">
    <property type="entry name" value="Anticodon_Ia_Arg"/>
    <property type="match status" value="1"/>
</dbReference>
<dbReference type="AlphaFoldDB" id="A0A1G2CL60"/>
<keyword evidence="7 11" id="KW-0067">ATP-binding</keyword>
<dbReference type="GO" id="GO:0005737">
    <property type="term" value="C:cytoplasm"/>
    <property type="evidence" value="ECO:0007669"/>
    <property type="project" value="UniProtKB-SubCell"/>
</dbReference>
<evidence type="ECO:0000256" key="10">
    <source>
        <dbReference type="ARBA" id="ARBA00049339"/>
    </source>
</evidence>
<comment type="caution">
    <text evidence="11">Lacks conserved residue(s) required for the propagation of feature annotation.</text>
</comment>
<dbReference type="Gene3D" id="3.30.1360.70">
    <property type="entry name" value="Arginyl tRNA synthetase N-terminal domain"/>
    <property type="match status" value="1"/>
</dbReference>
<dbReference type="SMART" id="SM00836">
    <property type="entry name" value="DALR_1"/>
    <property type="match status" value="1"/>
</dbReference>
<dbReference type="SUPFAM" id="SSF52374">
    <property type="entry name" value="Nucleotidylyl transferase"/>
    <property type="match status" value="1"/>
</dbReference>
<proteinExistence type="inferred from homology"/>
<evidence type="ECO:0000256" key="12">
    <source>
        <dbReference type="RuleBase" id="RU363038"/>
    </source>
</evidence>
<dbReference type="SMART" id="SM01016">
    <property type="entry name" value="Arg_tRNA_synt_N"/>
    <property type="match status" value="1"/>
</dbReference>
<keyword evidence="5 11" id="KW-0436">Ligase</keyword>
<dbReference type="Gene3D" id="3.40.50.620">
    <property type="entry name" value="HUPs"/>
    <property type="match status" value="1"/>
</dbReference>
<dbReference type="SUPFAM" id="SSF55190">
    <property type="entry name" value="Arginyl-tRNA synthetase (ArgRS), N-terminal 'additional' domain"/>
    <property type="match status" value="1"/>
</dbReference>
<dbReference type="FunFam" id="3.40.50.620:FF:000116">
    <property type="entry name" value="Arginine--tRNA ligase"/>
    <property type="match status" value="1"/>
</dbReference>
<dbReference type="PANTHER" id="PTHR11956:SF5">
    <property type="entry name" value="ARGININE--TRNA LIGASE, CYTOPLASMIC"/>
    <property type="match status" value="1"/>
</dbReference>
<dbReference type="GO" id="GO:0004814">
    <property type="term" value="F:arginine-tRNA ligase activity"/>
    <property type="evidence" value="ECO:0007669"/>
    <property type="project" value="UniProtKB-UniRule"/>
</dbReference>
<dbReference type="PROSITE" id="PS00178">
    <property type="entry name" value="AA_TRNA_LIGASE_I"/>
    <property type="match status" value="1"/>
</dbReference>
<keyword evidence="8 11" id="KW-0648">Protein biosynthesis</keyword>
<dbReference type="PANTHER" id="PTHR11956">
    <property type="entry name" value="ARGINYL-TRNA SYNTHETASE"/>
    <property type="match status" value="1"/>
</dbReference>
<protein>
    <recommendedName>
        <fullName evidence="11">Arginine--tRNA ligase</fullName>
        <ecNumber evidence="11">6.1.1.19</ecNumber>
    </recommendedName>
    <alternativeName>
        <fullName evidence="11">Arginyl-tRNA synthetase</fullName>
        <shortName evidence="11">ArgRS</shortName>
    </alternativeName>
</protein>
<keyword evidence="6 11" id="KW-0547">Nucleotide-binding</keyword>
<evidence type="ECO:0000256" key="11">
    <source>
        <dbReference type="HAMAP-Rule" id="MF_00123"/>
    </source>
</evidence>
<feature type="domain" description="DALR anticodon binding" evidence="13">
    <location>
        <begin position="454"/>
        <end position="571"/>
    </location>
</feature>
<organism evidence="15 16">
    <name type="scientific">Candidatus Liptonbacteria bacterium RIFCSPLOWO2_01_FULL_53_13</name>
    <dbReference type="NCBI Taxonomy" id="1798651"/>
    <lineage>
        <taxon>Bacteria</taxon>
        <taxon>Candidatus Liptoniibacteriota</taxon>
    </lineage>
</organism>
<evidence type="ECO:0000259" key="13">
    <source>
        <dbReference type="SMART" id="SM00836"/>
    </source>
</evidence>
<dbReference type="InterPro" id="IPR036695">
    <property type="entry name" value="Arg-tRNA-synth_N_sf"/>
</dbReference>
<evidence type="ECO:0000256" key="1">
    <source>
        <dbReference type="ARBA" id="ARBA00004496"/>
    </source>
</evidence>
<evidence type="ECO:0000313" key="15">
    <source>
        <dbReference type="EMBL" id="OGZ01470.1"/>
    </source>
</evidence>
<dbReference type="Gene3D" id="1.10.730.10">
    <property type="entry name" value="Isoleucyl-tRNA Synthetase, Domain 1"/>
    <property type="match status" value="1"/>
</dbReference>